<evidence type="ECO:0000256" key="2">
    <source>
        <dbReference type="ARBA" id="ARBA00022475"/>
    </source>
</evidence>
<evidence type="ECO:0000313" key="6">
    <source>
        <dbReference type="EMBL" id="AUN99851.1"/>
    </source>
</evidence>
<keyword evidence="2" id="KW-1003">Cell membrane</keyword>
<dbReference type="RefSeq" id="WP_102245140.1">
    <property type="nucleotide sequence ID" value="NZ_CP025704.1"/>
</dbReference>
<keyword evidence="3" id="KW-0812">Transmembrane</keyword>
<protein>
    <submittedName>
        <fullName evidence="6">Uncharacterized protein</fullName>
    </submittedName>
</protein>
<dbReference type="InterPro" id="IPR018076">
    <property type="entry name" value="T2SS_GspF_dom"/>
</dbReference>
<accession>A0A2K9NWG6</accession>
<keyword evidence="4" id="KW-1133">Transmembrane helix</keyword>
<dbReference type="AlphaFoldDB" id="A0A2K9NWG6"/>
<evidence type="ECO:0000256" key="3">
    <source>
        <dbReference type="ARBA" id="ARBA00022692"/>
    </source>
</evidence>
<evidence type="ECO:0000256" key="4">
    <source>
        <dbReference type="ARBA" id="ARBA00022989"/>
    </source>
</evidence>
<evidence type="ECO:0000256" key="5">
    <source>
        <dbReference type="ARBA" id="ARBA00023136"/>
    </source>
</evidence>
<keyword evidence="7" id="KW-1185">Reference proteome</keyword>
<dbReference type="KEGG" id="bsto:C0V70_17425"/>
<dbReference type="Proteomes" id="UP000235584">
    <property type="component" value="Chromosome"/>
</dbReference>
<reference evidence="6 7" key="1">
    <citation type="submission" date="2018-01" db="EMBL/GenBank/DDBJ databases">
        <title>Complete genome sequence of Bacteriovorax stolpii DSM12778.</title>
        <authorList>
            <person name="Tang B."/>
            <person name="Chang J."/>
        </authorList>
    </citation>
    <scope>NUCLEOTIDE SEQUENCE [LARGE SCALE GENOMIC DNA]</scope>
    <source>
        <strain evidence="6 7">DSM 12778</strain>
    </source>
</reference>
<keyword evidence="5" id="KW-0472">Membrane</keyword>
<proteinExistence type="predicted"/>
<dbReference type="GO" id="GO:0005886">
    <property type="term" value="C:plasma membrane"/>
    <property type="evidence" value="ECO:0007669"/>
    <property type="project" value="UniProtKB-SubCell"/>
</dbReference>
<name>A0A2K9NWG6_BACTC</name>
<evidence type="ECO:0000313" key="7">
    <source>
        <dbReference type="Proteomes" id="UP000235584"/>
    </source>
</evidence>
<gene>
    <name evidence="6" type="ORF">C0V70_17425</name>
</gene>
<dbReference type="EMBL" id="CP025704">
    <property type="protein sequence ID" value="AUN99851.1"/>
    <property type="molecule type" value="Genomic_DNA"/>
</dbReference>
<dbReference type="PANTHER" id="PTHR35007:SF2">
    <property type="entry name" value="PILUS ASSEMBLE PROTEIN"/>
    <property type="match status" value="1"/>
</dbReference>
<dbReference type="Pfam" id="PF00482">
    <property type="entry name" value="T2SSF"/>
    <property type="match status" value="1"/>
</dbReference>
<sequence length="449" mass="50809">MTRALIGLSIFLFIFSSGNLKAIEFSDLTQDQKFELYNESCEKEQFANCYQVAHWYLQNKRLDPIEERATREEINQLKEKRKKIKLENFDNEISDEEMAKLKELTAKLIPENQEKLSQVKAKEALQRACGGGEKIACKELSGKLEYEGASLLYYTALALIGLAVFLVAKTIFQDEDQFQAQEKLDDNKTQLDDIARHGVVLRYSRPFFKRYFSPIVSGMKNRKTFKDKYRRKLAAAGLTSVLTPEDFFAFKLFLIIGFPILFMVVRTFLEETWPLTLIPVIAFIGFFYPDFWIKGKIQQRQKDIISAMPFCVDMLALSVEAGLDFIAAMTKVIEKAKANPLTEEFEILIKEIKIGASRAEALRNLAWRIDLIQISSFAATLIAADSVGASIGPILKALSVEIRQKKSSEVEKAGATAATKILFPMLFLIVPSVLMVVFAPIVMEALAGR</sequence>
<dbReference type="PANTHER" id="PTHR35007">
    <property type="entry name" value="INTEGRAL MEMBRANE PROTEIN-RELATED"/>
    <property type="match status" value="1"/>
</dbReference>
<comment type="subcellular location">
    <subcellularLocation>
        <location evidence="1">Cell membrane</location>
        <topology evidence="1">Multi-pass membrane protein</topology>
    </subcellularLocation>
</comment>
<evidence type="ECO:0000256" key="1">
    <source>
        <dbReference type="ARBA" id="ARBA00004651"/>
    </source>
</evidence>
<organism evidence="6 7">
    <name type="scientific">Bacteriovorax stolpii</name>
    <name type="common">Bdellovibrio stolpii</name>
    <dbReference type="NCBI Taxonomy" id="960"/>
    <lineage>
        <taxon>Bacteria</taxon>
        <taxon>Pseudomonadati</taxon>
        <taxon>Bdellovibrionota</taxon>
        <taxon>Bacteriovoracia</taxon>
        <taxon>Bacteriovoracales</taxon>
        <taxon>Bacteriovoracaceae</taxon>
        <taxon>Bacteriovorax</taxon>
    </lineage>
</organism>